<name>A0A3B0ZJS5_9ZZZZ</name>
<dbReference type="Pfam" id="PF05494">
    <property type="entry name" value="MlaC"/>
    <property type="match status" value="1"/>
</dbReference>
<reference evidence="1" key="1">
    <citation type="submission" date="2018-06" db="EMBL/GenBank/DDBJ databases">
        <authorList>
            <person name="Zhirakovskaya E."/>
        </authorList>
    </citation>
    <scope>NUCLEOTIDE SEQUENCE</scope>
</reference>
<dbReference type="InterPro" id="IPR042245">
    <property type="entry name" value="Tgt2/MlaC_sf"/>
</dbReference>
<dbReference type="PANTHER" id="PTHR36573">
    <property type="entry name" value="INTERMEMBRANE PHOSPHOLIPID TRANSPORT SYSTEM BINDING PROTEIN MLAC"/>
    <property type="match status" value="1"/>
</dbReference>
<organism evidence="1">
    <name type="scientific">hydrothermal vent metagenome</name>
    <dbReference type="NCBI Taxonomy" id="652676"/>
    <lineage>
        <taxon>unclassified sequences</taxon>
        <taxon>metagenomes</taxon>
        <taxon>ecological metagenomes</taxon>
    </lineage>
</organism>
<dbReference type="EMBL" id="UOFR01000013">
    <property type="protein sequence ID" value="VAW91911.1"/>
    <property type="molecule type" value="Genomic_DNA"/>
</dbReference>
<protein>
    <recommendedName>
        <fullName evidence="2">Phospholipid ABC transporter shuttle protein MlaC</fullName>
    </recommendedName>
</protein>
<dbReference type="PANTHER" id="PTHR36573:SF1">
    <property type="entry name" value="INTERMEMBRANE PHOSPHOLIPID TRANSPORT SYSTEM BINDING PROTEIN MLAC"/>
    <property type="match status" value="1"/>
</dbReference>
<evidence type="ECO:0000313" key="1">
    <source>
        <dbReference type="EMBL" id="VAW91911.1"/>
    </source>
</evidence>
<proteinExistence type="predicted"/>
<dbReference type="InterPro" id="IPR008869">
    <property type="entry name" value="MlaC/ttg2D"/>
</dbReference>
<sequence>MRHTIQRNTRQVRQHTIEQAKGNQVSRWVLAMLAATLMVLAINLAHAKDDQNPKVLLESISTNMITALNENREKIKSDHTLTQQLIEKNLLPHIDFINASKEVLGQHWDTATKKQKIGFIKAFRSLLLNFYSSALTEYLNSHDDLLDPDLMEFLDPGKISSKHVTVRSLVRSGSGKAVPINYEMTLGRKGWKIFDVSVEGVSVITTYKSSYAHDIEQKGLDELIKTINSHNQKLKTAQNS</sequence>
<gene>
    <name evidence="1" type="ORF">MNBD_GAMMA21-2827</name>
</gene>
<evidence type="ECO:0008006" key="2">
    <source>
        <dbReference type="Google" id="ProtNLM"/>
    </source>
</evidence>
<dbReference type="PIRSF" id="PIRSF004649">
    <property type="entry name" value="MlaC"/>
    <property type="match status" value="1"/>
</dbReference>
<dbReference type="Gene3D" id="3.10.450.710">
    <property type="entry name" value="Tgt2/MlaC"/>
    <property type="match status" value="1"/>
</dbReference>
<dbReference type="AlphaFoldDB" id="A0A3B0ZJS5"/>
<accession>A0A3B0ZJS5</accession>